<dbReference type="PROSITE" id="PS50943">
    <property type="entry name" value="HTH_CROC1"/>
    <property type="match status" value="1"/>
</dbReference>
<dbReference type="EMBL" id="JACJIA010000001">
    <property type="protein sequence ID" value="MBA8948723.1"/>
    <property type="molecule type" value="Genomic_DNA"/>
</dbReference>
<reference evidence="2 3" key="1">
    <citation type="submission" date="2020-08" db="EMBL/GenBank/DDBJ databases">
        <title>Genomic Encyclopedia of Type Strains, Phase IV (KMG-IV): sequencing the most valuable type-strain genomes for metagenomic binning, comparative biology and taxonomic classification.</title>
        <authorList>
            <person name="Goeker M."/>
        </authorList>
    </citation>
    <scope>NUCLEOTIDE SEQUENCE [LARGE SCALE GENOMIC DNA]</scope>
    <source>
        <strain evidence="2 3">DSM 44197</strain>
    </source>
</reference>
<accession>A0A7W3LID3</accession>
<dbReference type="Pfam" id="PF13560">
    <property type="entry name" value="HTH_31"/>
    <property type="match status" value="1"/>
</dbReference>
<evidence type="ECO:0000313" key="2">
    <source>
        <dbReference type="EMBL" id="MBA8948723.1"/>
    </source>
</evidence>
<organism evidence="2 3">
    <name type="scientific">Actinomadura namibiensis</name>
    <dbReference type="NCBI Taxonomy" id="182080"/>
    <lineage>
        <taxon>Bacteria</taxon>
        <taxon>Bacillati</taxon>
        <taxon>Actinomycetota</taxon>
        <taxon>Actinomycetes</taxon>
        <taxon>Streptosporangiales</taxon>
        <taxon>Thermomonosporaceae</taxon>
        <taxon>Actinomadura</taxon>
    </lineage>
</organism>
<dbReference type="InterPro" id="IPR010982">
    <property type="entry name" value="Lambda_DNA-bd_dom_sf"/>
</dbReference>
<dbReference type="Proteomes" id="UP000572680">
    <property type="component" value="Unassembled WGS sequence"/>
</dbReference>
<feature type="domain" description="HTH cro/C1-type" evidence="1">
    <location>
        <begin position="21"/>
        <end position="52"/>
    </location>
</feature>
<keyword evidence="3" id="KW-1185">Reference proteome</keyword>
<comment type="caution">
    <text evidence="2">The sequence shown here is derived from an EMBL/GenBank/DDBJ whole genome shotgun (WGS) entry which is preliminary data.</text>
</comment>
<dbReference type="SUPFAM" id="SSF47413">
    <property type="entry name" value="lambda repressor-like DNA-binding domains"/>
    <property type="match status" value="1"/>
</dbReference>
<evidence type="ECO:0000259" key="1">
    <source>
        <dbReference type="PROSITE" id="PS50943"/>
    </source>
</evidence>
<proteinExistence type="predicted"/>
<dbReference type="Gene3D" id="1.10.260.40">
    <property type="entry name" value="lambda repressor-like DNA-binding domains"/>
    <property type="match status" value="1"/>
</dbReference>
<dbReference type="RefSeq" id="WP_220508849.1">
    <property type="nucleotide sequence ID" value="NZ_BAAALP010000015.1"/>
</dbReference>
<protein>
    <submittedName>
        <fullName evidence="2">Transcriptional regulator with XRE-family HTH domain</fullName>
    </submittedName>
</protein>
<dbReference type="GO" id="GO:0003677">
    <property type="term" value="F:DNA binding"/>
    <property type="evidence" value="ECO:0007669"/>
    <property type="project" value="InterPro"/>
</dbReference>
<dbReference type="InterPro" id="IPR001387">
    <property type="entry name" value="Cro/C1-type_HTH"/>
</dbReference>
<evidence type="ECO:0000313" key="3">
    <source>
        <dbReference type="Proteomes" id="UP000572680"/>
    </source>
</evidence>
<dbReference type="SMART" id="SM00530">
    <property type="entry name" value="HTH_XRE"/>
    <property type="match status" value="1"/>
</dbReference>
<sequence length="269" mass="30480">MSARDSLDPSESLWDLIAVQLRRHREERNLSGAALARILDLDRSSVSRLESGGMRLQPRHAKLLDQEWKTDWLFTCLVGFARSGHNAEWFKANLEAEARASEVRIWELAWIPGLFQTEAYMRAVFESAGWENVDEHIAYRTKRQALLGRKPRPAMRVILDQGTLDQPVGGPEVMREQLSALLEHAEHPKTTFRVVPRSAGAHIGRDGSFKIMTTGNSEVVYTEATGGGRLVTDPAEVRLFRQRFDRISDHALPVDASTELIKRIMEAFH</sequence>
<dbReference type="InterPro" id="IPR043917">
    <property type="entry name" value="DUF5753"/>
</dbReference>
<name>A0A7W3LID3_ACTNM</name>
<dbReference type="Pfam" id="PF19054">
    <property type="entry name" value="DUF5753"/>
    <property type="match status" value="1"/>
</dbReference>
<gene>
    <name evidence="2" type="ORF">HNR61_000321</name>
</gene>
<dbReference type="AlphaFoldDB" id="A0A7W3LID3"/>
<dbReference type="CDD" id="cd00093">
    <property type="entry name" value="HTH_XRE"/>
    <property type="match status" value="1"/>
</dbReference>